<reference evidence="3" key="1">
    <citation type="journal article" date="2019" name="Int. J. Syst. Evol. Microbiol.">
        <title>The Global Catalogue of Microorganisms (GCM) 10K type strain sequencing project: providing services to taxonomists for standard genome sequencing and annotation.</title>
        <authorList>
            <consortium name="The Broad Institute Genomics Platform"/>
            <consortium name="The Broad Institute Genome Sequencing Center for Infectious Disease"/>
            <person name="Wu L."/>
            <person name="Ma J."/>
        </authorList>
    </citation>
    <scope>NUCLEOTIDE SEQUENCE [LARGE SCALE GENOMIC DNA]</scope>
    <source>
        <strain evidence="3">JCM 16949</strain>
    </source>
</reference>
<organism evidence="2 3">
    <name type="scientific">Leifsonella bigeumensis</name>
    <dbReference type="NCBI Taxonomy" id="433643"/>
    <lineage>
        <taxon>Bacteria</taxon>
        <taxon>Bacillati</taxon>
        <taxon>Actinomycetota</taxon>
        <taxon>Actinomycetes</taxon>
        <taxon>Micrococcales</taxon>
        <taxon>Microbacteriaceae</taxon>
        <taxon>Leifsonella</taxon>
    </lineage>
</organism>
<dbReference type="RefSeq" id="WP_344754922.1">
    <property type="nucleotide sequence ID" value="NZ_BAABAE010000003.1"/>
</dbReference>
<dbReference type="PRINTS" id="PR00111">
    <property type="entry name" value="ABHYDROLASE"/>
</dbReference>
<dbReference type="EMBL" id="BAABAE010000003">
    <property type="protein sequence ID" value="GAA3738764.1"/>
    <property type="molecule type" value="Genomic_DNA"/>
</dbReference>
<feature type="domain" description="AB hydrolase-1" evidence="1">
    <location>
        <begin position="25"/>
        <end position="157"/>
    </location>
</feature>
<gene>
    <name evidence="2" type="ORF">GCM10022239_12910</name>
</gene>
<dbReference type="Proteomes" id="UP001501004">
    <property type="component" value="Unassembled WGS sequence"/>
</dbReference>
<dbReference type="PANTHER" id="PTHR43798">
    <property type="entry name" value="MONOACYLGLYCEROL LIPASE"/>
    <property type="match status" value="1"/>
</dbReference>
<comment type="caution">
    <text evidence="2">The sequence shown here is derived from an EMBL/GenBank/DDBJ whole genome shotgun (WGS) entry which is preliminary data.</text>
</comment>
<sequence length="261" mass="28875">MAMFSWWRRAKGPLLHIAGDEGEGPVVVLIHGIASSSVTFEKLVPMLVDRHRVISIDLLGFGESPSPADATYTLEEHVSALTRTIDSLKLREPFVLVGHSMGSLIASRYAATNRRRLTRLVLVSPPIYVSPSAIGDRRDRAAMGIYLKAYEYLRSNKAFTIRNAAMLAKLSPIRNVLEVSERNWTAFVLSLENLIESQTTISDLAAVRVPVEVVYGTLDPFLTPAGLRIVEQLRGITVHKVEANDHIIRTRLARVVVKAIG</sequence>
<accession>A0ABP7FGX8</accession>
<name>A0ABP7FGX8_9MICO</name>
<keyword evidence="3" id="KW-1185">Reference proteome</keyword>
<dbReference type="InterPro" id="IPR029058">
    <property type="entry name" value="AB_hydrolase_fold"/>
</dbReference>
<dbReference type="Pfam" id="PF00561">
    <property type="entry name" value="Abhydrolase_1"/>
    <property type="match status" value="1"/>
</dbReference>
<dbReference type="PANTHER" id="PTHR43798:SF33">
    <property type="entry name" value="HYDROLASE, PUTATIVE (AFU_ORTHOLOGUE AFUA_2G14860)-RELATED"/>
    <property type="match status" value="1"/>
</dbReference>
<proteinExistence type="predicted"/>
<protein>
    <recommendedName>
        <fullName evidence="1">AB hydrolase-1 domain-containing protein</fullName>
    </recommendedName>
</protein>
<evidence type="ECO:0000259" key="1">
    <source>
        <dbReference type="Pfam" id="PF00561"/>
    </source>
</evidence>
<dbReference type="SUPFAM" id="SSF53474">
    <property type="entry name" value="alpha/beta-Hydrolases"/>
    <property type="match status" value="1"/>
</dbReference>
<dbReference type="Gene3D" id="3.40.50.1820">
    <property type="entry name" value="alpha/beta hydrolase"/>
    <property type="match status" value="1"/>
</dbReference>
<evidence type="ECO:0000313" key="2">
    <source>
        <dbReference type="EMBL" id="GAA3738764.1"/>
    </source>
</evidence>
<evidence type="ECO:0000313" key="3">
    <source>
        <dbReference type="Proteomes" id="UP001501004"/>
    </source>
</evidence>
<dbReference type="InterPro" id="IPR000073">
    <property type="entry name" value="AB_hydrolase_1"/>
</dbReference>
<dbReference type="InterPro" id="IPR050266">
    <property type="entry name" value="AB_hydrolase_sf"/>
</dbReference>